<organism evidence="2 3">
    <name type="scientific">Pseudonocardia kongjuensis</name>
    <dbReference type="NCBI Taxonomy" id="102227"/>
    <lineage>
        <taxon>Bacteria</taxon>
        <taxon>Bacillati</taxon>
        <taxon>Actinomycetota</taxon>
        <taxon>Actinomycetes</taxon>
        <taxon>Pseudonocardiales</taxon>
        <taxon>Pseudonocardiaceae</taxon>
        <taxon>Pseudonocardia</taxon>
    </lineage>
</organism>
<evidence type="ECO:0000259" key="1">
    <source>
        <dbReference type="Pfam" id="PF05523"/>
    </source>
</evidence>
<dbReference type="InterPro" id="IPR011051">
    <property type="entry name" value="RmlC_Cupin_sf"/>
</dbReference>
<dbReference type="Pfam" id="PF05523">
    <property type="entry name" value="FdtA"/>
    <property type="match status" value="1"/>
</dbReference>
<dbReference type="EMBL" id="BAAAJK010000008">
    <property type="protein sequence ID" value="GAA1388393.1"/>
    <property type="molecule type" value="Genomic_DNA"/>
</dbReference>
<evidence type="ECO:0000313" key="2">
    <source>
        <dbReference type="EMBL" id="GAA1388393.1"/>
    </source>
</evidence>
<proteinExistence type="predicted"/>
<dbReference type="InterPro" id="IPR014710">
    <property type="entry name" value="RmlC-like_jellyroll"/>
</dbReference>
<keyword evidence="3" id="KW-1185">Reference proteome</keyword>
<dbReference type="RefSeq" id="WP_344021870.1">
    <property type="nucleotide sequence ID" value="NZ_BAAAJK010000008.1"/>
</dbReference>
<dbReference type="CDD" id="cd20292">
    <property type="entry name" value="cupin_QdtA-like"/>
    <property type="match status" value="1"/>
</dbReference>
<feature type="domain" description="Sugar 3,4-ketoisomerase QdtA cupin" evidence="1">
    <location>
        <begin position="12"/>
        <end position="139"/>
    </location>
</feature>
<dbReference type="InterPro" id="IPR008894">
    <property type="entry name" value="QdtA_cupin_dom"/>
</dbReference>
<reference evidence="2 3" key="1">
    <citation type="journal article" date="2019" name="Int. J. Syst. Evol. Microbiol.">
        <title>The Global Catalogue of Microorganisms (GCM) 10K type strain sequencing project: providing services to taxonomists for standard genome sequencing and annotation.</title>
        <authorList>
            <consortium name="The Broad Institute Genomics Platform"/>
            <consortium name="The Broad Institute Genome Sequencing Center for Infectious Disease"/>
            <person name="Wu L."/>
            <person name="Ma J."/>
        </authorList>
    </citation>
    <scope>NUCLEOTIDE SEQUENCE [LARGE SCALE GENOMIC DNA]</scope>
    <source>
        <strain evidence="2 3">JCM 11896</strain>
    </source>
</reference>
<comment type="caution">
    <text evidence="2">The sequence shown here is derived from an EMBL/GenBank/DDBJ whole genome shotgun (WGS) entry which is preliminary data.</text>
</comment>
<evidence type="ECO:0000313" key="3">
    <source>
        <dbReference type="Proteomes" id="UP001501414"/>
    </source>
</evidence>
<name>A0ABN1XRQ4_9PSEU</name>
<dbReference type="Proteomes" id="UP001501414">
    <property type="component" value="Unassembled WGS sequence"/>
</dbReference>
<accession>A0ABN1XRQ4</accession>
<dbReference type="SUPFAM" id="SSF51182">
    <property type="entry name" value="RmlC-like cupins"/>
    <property type="match status" value="1"/>
</dbReference>
<gene>
    <name evidence="2" type="ORF">GCM10009613_25630</name>
</gene>
<protein>
    <recommendedName>
        <fullName evidence="1">Sugar 3,4-ketoisomerase QdtA cupin domain-containing protein</fullName>
    </recommendedName>
</protein>
<dbReference type="Gene3D" id="2.60.120.10">
    <property type="entry name" value="Jelly Rolls"/>
    <property type="match status" value="1"/>
</dbReference>
<sequence length="145" mass="15883">MSTGVQEQRLGQCHLVELHEHADDRGGLAVVETGTDVPFAIERAYYLYGVPEGAARGAHGHRELQQLVIAVHGSFRVIVDDGLQQTGFVLDRPALGLHIGPMTWRRLTHFSPGAVGLVLASAHYDESDYFRDYAAFAAAAREMRA</sequence>